<dbReference type="AlphaFoldDB" id="A0AAW1Q772"/>
<proteinExistence type="inferred from homology"/>
<evidence type="ECO:0000256" key="7">
    <source>
        <dbReference type="RuleBase" id="RU369030"/>
    </source>
</evidence>
<dbReference type="InterPro" id="IPR042099">
    <property type="entry name" value="ANL_N_sf"/>
</dbReference>
<name>A0AAW1Q772_9CHLO</name>
<keyword evidence="3 7" id="KW-0547">Nucleotide-binding</keyword>
<comment type="catalytic activity">
    <reaction evidence="7">
        <text>a long-chain fatty acid + ATP + CoA = a long-chain fatty acyl-CoA + AMP + diphosphate</text>
        <dbReference type="Rhea" id="RHEA:15421"/>
        <dbReference type="ChEBI" id="CHEBI:30616"/>
        <dbReference type="ChEBI" id="CHEBI:33019"/>
        <dbReference type="ChEBI" id="CHEBI:57287"/>
        <dbReference type="ChEBI" id="CHEBI:57560"/>
        <dbReference type="ChEBI" id="CHEBI:83139"/>
        <dbReference type="ChEBI" id="CHEBI:456215"/>
        <dbReference type="EC" id="6.2.1.3"/>
    </reaction>
</comment>
<dbReference type="InterPro" id="IPR045311">
    <property type="entry name" value="LC-FACS_euk"/>
</dbReference>
<evidence type="ECO:0000256" key="5">
    <source>
        <dbReference type="ARBA" id="ARBA00022840"/>
    </source>
</evidence>
<dbReference type="InterPro" id="IPR020845">
    <property type="entry name" value="AMP-binding_CS"/>
</dbReference>
<evidence type="ECO:0000313" key="9">
    <source>
        <dbReference type="EMBL" id="KAK9816781.1"/>
    </source>
</evidence>
<keyword evidence="2 7" id="KW-0436">Ligase</keyword>
<protein>
    <recommendedName>
        <fullName evidence="6 7">Long-chain-fatty-acid--CoA ligase</fullName>
        <ecNumber evidence="6 7">6.2.1.3</ecNumber>
    </recommendedName>
</protein>
<evidence type="ECO:0000256" key="2">
    <source>
        <dbReference type="ARBA" id="ARBA00022598"/>
    </source>
</evidence>
<dbReference type="Gene3D" id="3.40.50.12780">
    <property type="entry name" value="N-terminal domain of ligase-like"/>
    <property type="match status" value="1"/>
</dbReference>
<evidence type="ECO:0000256" key="4">
    <source>
        <dbReference type="ARBA" id="ARBA00022832"/>
    </source>
</evidence>
<dbReference type="InterPro" id="IPR000873">
    <property type="entry name" value="AMP-dep_synth/lig_dom"/>
</dbReference>
<comment type="function">
    <text evidence="7">Catalyzes the conversion of long-chain fatty acids to their active form acyl-CoAs for both synthesis of cellular lipids, and degradation via beta-oxidation.</text>
</comment>
<dbReference type="SUPFAM" id="SSF56801">
    <property type="entry name" value="Acetyl-CoA synthetase-like"/>
    <property type="match status" value="1"/>
</dbReference>
<comment type="caution">
    <text evidence="9">The sequence shown here is derived from an EMBL/GenBank/DDBJ whole genome shotgun (WGS) entry which is preliminary data.</text>
</comment>
<keyword evidence="10" id="KW-1185">Reference proteome</keyword>
<dbReference type="GO" id="GO:0004467">
    <property type="term" value="F:long-chain fatty acid-CoA ligase activity"/>
    <property type="evidence" value="ECO:0007669"/>
    <property type="project" value="UniProtKB-EC"/>
</dbReference>
<dbReference type="Proteomes" id="UP001489004">
    <property type="component" value="Unassembled WGS sequence"/>
</dbReference>
<keyword evidence="5 7" id="KW-0067">ATP-binding</keyword>
<evidence type="ECO:0000256" key="3">
    <source>
        <dbReference type="ARBA" id="ARBA00022741"/>
    </source>
</evidence>
<dbReference type="PANTHER" id="PTHR43272">
    <property type="entry name" value="LONG-CHAIN-FATTY-ACID--COA LIGASE"/>
    <property type="match status" value="1"/>
</dbReference>
<dbReference type="EMBL" id="JALJOR010000005">
    <property type="protein sequence ID" value="KAK9816781.1"/>
    <property type="molecule type" value="Genomic_DNA"/>
</dbReference>
<dbReference type="EC" id="6.2.1.3" evidence="6 7"/>
<evidence type="ECO:0000256" key="1">
    <source>
        <dbReference type="ARBA" id="ARBA00006432"/>
    </source>
</evidence>
<keyword evidence="7" id="KW-0443">Lipid metabolism</keyword>
<dbReference type="Pfam" id="PF00501">
    <property type="entry name" value="AMP-binding"/>
    <property type="match status" value="1"/>
</dbReference>
<dbReference type="GO" id="GO:0016020">
    <property type="term" value="C:membrane"/>
    <property type="evidence" value="ECO:0007669"/>
    <property type="project" value="TreeGrafter"/>
</dbReference>
<evidence type="ECO:0000259" key="8">
    <source>
        <dbReference type="Pfam" id="PF00501"/>
    </source>
</evidence>
<dbReference type="CDD" id="cd05927">
    <property type="entry name" value="LC-FACS_euk"/>
    <property type="match status" value="1"/>
</dbReference>
<keyword evidence="4 7" id="KW-0276">Fatty acid metabolism</keyword>
<feature type="domain" description="AMP-dependent synthetase/ligase" evidence="8">
    <location>
        <begin position="107"/>
        <end position="517"/>
    </location>
</feature>
<dbReference type="PANTHER" id="PTHR43272:SF33">
    <property type="entry name" value="AMP-BINDING DOMAIN-CONTAINING PROTEIN-RELATED"/>
    <property type="match status" value="1"/>
</dbReference>
<reference evidence="9 10" key="1">
    <citation type="journal article" date="2024" name="Nat. Commun.">
        <title>Phylogenomics reveals the evolutionary origins of lichenization in chlorophyte algae.</title>
        <authorList>
            <person name="Puginier C."/>
            <person name="Libourel C."/>
            <person name="Otte J."/>
            <person name="Skaloud P."/>
            <person name="Haon M."/>
            <person name="Grisel S."/>
            <person name="Petersen M."/>
            <person name="Berrin J.G."/>
            <person name="Delaux P.M."/>
            <person name="Dal Grande F."/>
            <person name="Keller J."/>
        </authorList>
    </citation>
    <scope>NUCLEOTIDE SEQUENCE [LARGE SCALE GENOMIC DNA]</scope>
    <source>
        <strain evidence="9 10">SAG 2043</strain>
    </source>
</reference>
<sequence>MGDTASRRIAVLNSHLVAAERDVASSLQLHDTAASSEAPEEIDYSVALPERLTPTGPWLVHRSAQCPERLISSFPAPDDHIRTLYDNLEVSVSRYANVPFLGQRTVDSKGHAGPYKWMTYGEAGEARTNIGSGLLHLGLAPGATVGLYSINCRDWVLVDAACSAYSLISVPLYDTLGPDAVRYICSHAELAAVACSAEVLPIMLQCLPDCPTVKLVIVYGSQGSKRLPSLPAGVHCKLLGLEDVKAIGREHPRPHTPPAPSDTATLCYTSGTTGVPKGAVLSHGNLIANSAGNFSIIRLQQGDKHISYLPLAHIYERVSLISCLHAGVSIGFYRGNVLELLDDVLELKPTLFASVPRLWNRIHDRVMATIRASNPVSRRLFAAAYASKKAALDRGDPSGGRFGPFWDRLVFSKIRARLGGEVRYMTTGASPISAEVFDFLRICFGATVLEGYGMTETACTIALTHPDDPLSGHVGGPLPSCEIKLDDIPEMGYRNSDSPHPRGEICVRGPIVFHGYFKDEAQSAEVLDAEGWLHTGDVGTWLPGGRLKIIDRKKSLFKLAQGEYVAPEKIENVYQRSALVQQVFVYGDSLRAQLVAVVVPDPEELLPWAAKRSLPADLPALCRDPGVNAAVLKSMQEEGRAAKLSGFEQVAAIHLIPEPFSVENNLLTPTFKLKRPQVQAVFQDAIAVMYARLDK</sequence>
<accession>A0AAW1Q772</accession>
<dbReference type="GO" id="GO:0005783">
    <property type="term" value="C:endoplasmic reticulum"/>
    <property type="evidence" value="ECO:0007669"/>
    <property type="project" value="TreeGrafter"/>
</dbReference>
<evidence type="ECO:0000256" key="6">
    <source>
        <dbReference type="ARBA" id="ARBA00026121"/>
    </source>
</evidence>
<comment type="similarity">
    <text evidence="1 7">Belongs to the ATP-dependent AMP-binding enzyme family.</text>
</comment>
<gene>
    <name evidence="9" type="ORF">WJX72_005028</name>
</gene>
<organism evidence="9 10">
    <name type="scientific">[Myrmecia] bisecta</name>
    <dbReference type="NCBI Taxonomy" id="41462"/>
    <lineage>
        <taxon>Eukaryota</taxon>
        <taxon>Viridiplantae</taxon>
        <taxon>Chlorophyta</taxon>
        <taxon>core chlorophytes</taxon>
        <taxon>Trebouxiophyceae</taxon>
        <taxon>Trebouxiales</taxon>
        <taxon>Trebouxiaceae</taxon>
        <taxon>Myrmecia</taxon>
    </lineage>
</organism>
<dbReference type="GO" id="GO:0005524">
    <property type="term" value="F:ATP binding"/>
    <property type="evidence" value="ECO:0007669"/>
    <property type="project" value="UniProtKB-KW"/>
</dbReference>
<evidence type="ECO:0000313" key="10">
    <source>
        <dbReference type="Proteomes" id="UP001489004"/>
    </source>
</evidence>
<dbReference type="PROSITE" id="PS00455">
    <property type="entry name" value="AMP_BINDING"/>
    <property type="match status" value="1"/>
</dbReference>